<evidence type="ECO:0000256" key="6">
    <source>
        <dbReference type="ARBA" id="ARBA00022679"/>
    </source>
</evidence>
<gene>
    <name evidence="15" type="primary">ALG11</name>
    <name evidence="15" type="ORF">F1559_004310</name>
</gene>
<dbReference type="GO" id="GO:0004377">
    <property type="term" value="F:GDP-Man:Man(3)GlcNAc(2)-PP-Dol alpha-1,2-mannosyltransferase activity"/>
    <property type="evidence" value="ECO:0007669"/>
    <property type="project" value="UniProtKB-EC"/>
</dbReference>
<keyword evidence="16" id="KW-1185">Reference proteome</keyword>
<evidence type="ECO:0000256" key="10">
    <source>
        <dbReference type="ARBA" id="ARBA00023136"/>
    </source>
</evidence>
<evidence type="ECO:0000256" key="3">
    <source>
        <dbReference type="ARBA" id="ARBA00012645"/>
    </source>
</evidence>
<dbReference type="EC" id="2.4.1.131" evidence="3"/>
<dbReference type="InterPro" id="IPR001296">
    <property type="entry name" value="Glyco_trans_1"/>
</dbReference>
<dbReference type="Proteomes" id="UP000530660">
    <property type="component" value="Unassembled WGS sequence"/>
</dbReference>
<evidence type="ECO:0000256" key="11">
    <source>
        <dbReference type="ARBA" id="ARBA00045065"/>
    </source>
</evidence>
<evidence type="ECO:0000256" key="9">
    <source>
        <dbReference type="ARBA" id="ARBA00022989"/>
    </source>
</evidence>
<comment type="subcellular location">
    <subcellularLocation>
        <location evidence="1">Endoplasmic reticulum membrane</location>
        <topology evidence="1">Single-pass membrane protein</topology>
    </subcellularLocation>
</comment>
<feature type="signal peptide" evidence="12">
    <location>
        <begin position="1"/>
        <end position="21"/>
    </location>
</feature>
<dbReference type="Pfam" id="PF15924">
    <property type="entry name" value="ALG11_N"/>
    <property type="match status" value="2"/>
</dbReference>
<feature type="domain" description="ALG11 mannosyltransferase N-terminal" evidence="14">
    <location>
        <begin position="180"/>
        <end position="290"/>
    </location>
</feature>
<protein>
    <recommendedName>
        <fullName evidence="4">GDP-Man:Man(3)GlcNAc(2)-PP-Dol alpha-1,2-mannosyltransferase</fullName>
        <ecNumber evidence="3">2.4.1.131</ecNumber>
    </recommendedName>
</protein>
<sequence length="556" mass="62245">MLLLSAIVTVPLASLLWVVLCAQLVQPKFALKRASVGFLHPSCAGGGGGERVLWCAVRAVIAEASSLLDCDRKSSEPSRNAVESARVWIYTRRYRSSPEALRSFVAARLAEQFGAASFSDAVGVVRFMPLYTAVLLDPHLYPCFTMLLQLLAGMFVAAEIVLRHAALRARRFLQTIAVWSRVSGTDAVEAEVLPSVVLDTMGIPLALLCLKWWTLGRIRTGAYVHYPLVSSEMMMQARERARGALRSVWWTGRFAYYRSVLLPLYARCGAATDIVMANSSWTRDHMKRLWCRGDEQQVCQMRKRDETNAIHLVFPPCGPARTGTTLPTLDTKHLRQRIVSIAQFRPEKKHEMQIECFAVLRRRYPRETQHTRLVIMGGARNEADQARAERLCQRAAALEDNAFGEERVQIRINVPRDELERALRGDFGCFLHTMEEEHFGISIVEAMFSGLVVIAHASGGAAHDILRPESSDEPLGFLYKTQDELIERLADVLFRVPIATLQAIQARARMRAQTMFSDEAFNSRFLRALASLNAKSSLFSADSDRHRAVPGTSAAR</sequence>
<dbReference type="EMBL" id="VWRR01000011">
    <property type="protein sequence ID" value="KAF6002317.1"/>
    <property type="molecule type" value="Genomic_DNA"/>
</dbReference>
<keyword evidence="10" id="KW-0472">Membrane</keyword>
<dbReference type="Pfam" id="PF00534">
    <property type="entry name" value="Glycos_transf_1"/>
    <property type="match status" value="1"/>
</dbReference>
<comment type="caution">
    <text evidence="15">The sequence shown here is derived from an EMBL/GenBank/DDBJ whole genome shotgun (WGS) entry which is preliminary data.</text>
</comment>
<dbReference type="PANTHER" id="PTHR45919">
    <property type="entry name" value="GDP-MAN:MAN(3)GLCNAC(2)-PP-DOL ALPHA-1,2-MANNOSYLTRANSFERASE"/>
    <property type="match status" value="1"/>
</dbReference>
<feature type="domain" description="Glycosyl transferase family 1" evidence="13">
    <location>
        <begin position="337"/>
        <end position="493"/>
    </location>
</feature>
<keyword evidence="5" id="KW-0328">Glycosyltransferase</keyword>
<evidence type="ECO:0000256" key="1">
    <source>
        <dbReference type="ARBA" id="ARBA00004389"/>
    </source>
</evidence>
<feature type="domain" description="ALG11 mannosyltransferase N-terminal" evidence="14">
    <location>
        <begin position="35"/>
        <end position="163"/>
    </location>
</feature>
<dbReference type="OrthoDB" id="2276068at2759"/>
<evidence type="ECO:0000313" key="15">
    <source>
        <dbReference type="EMBL" id="KAF6002317.1"/>
    </source>
</evidence>
<keyword evidence="8" id="KW-0256">Endoplasmic reticulum</keyword>
<evidence type="ECO:0000259" key="13">
    <source>
        <dbReference type="Pfam" id="PF00534"/>
    </source>
</evidence>
<keyword evidence="6" id="KW-0808">Transferase</keyword>
<feature type="chain" id="PRO_5029588425" description="GDP-Man:Man(3)GlcNAc(2)-PP-Dol alpha-1,2-mannosyltransferase" evidence="12">
    <location>
        <begin position="22"/>
        <end position="556"/>
    </location>
</feature>
<dbReference type="GO" id="GO:0005789">
    <property type="term" value="C:endoplasmic reticulum membrane"/>
    <property type="evidence" value="ECO:0007669"/>
    <property type="project" value="UniProtKB-SubCell"/>
</dbReference>
<keyword evidence="7" id="KW-0812">Transmembrane</keyword>
<evidence type="ECO:0000256" key="12">
    <source>
        <dbReference type="SAM" id="SignalP"/>
    </source>
</evidence>
<reference evidence="15 16" key="1">
    <citation type="journal article" date="2020" name="J. Phycol.">
        <title>Comparative genome analysis reveals Cyanidiococcus gen. nov., a new extremophilic red algal genus sister to Cyanidioschyzon (Cyanidioschyzonaceae, Rhodophyta).</title>
        <authorList>
            <person name="Liu S.-L."/>
            <person name="Chiang Y.-R."/>
            <person name="Yoon H.S."/>
            <person name="Fu H.-Y."/>
        </authorList>
    </citation>
    <scope>NUCLEOTIDE SEQUENCE [LARGE SCALE GENOMIC DNA]</scope>
    <source>
        <strain evidence="15 16">THAL066</strain>
    </source>
</reference>
<dbReference type="PANTHER" id="PTHR45919:SF1">
    <property type="entry name" value="GDP-MAN:MAN(3)GLCNAC(2)-PP-DOL ALPHA-1,2-MANNOSYLTRANSFERASE"/>
    <property type="match status" value="1"/>
</dbReference>
<dbReference type="SUPFAM" id="SSF53756">
    <property type="entry name" value="UDP-Glycosyltransferase/glycogen phosphorylase"/>
    <property type="match status" value="1"/>
</dbReference>
<dbReference type="InterPro" id="IPR031814">
    <property type="entry name" value="ALG11_N"/>
</dbReference>
<keyword evidence="9" id="KW-1133">Transmembrane helix</keyword>
<proteinExistence type="predicted"/>
<comment type="catalytic activity">
    <reaction evidence="11">
        <text>an alpha-D-Man-(1-&gt;3)-[alpha-D-Man-(1-&gt;6)]-beta-D-Man-(1-&gt;4)-beta-D-GlcNAc-(1-&gt;4)-alpha-D-GlcNAc-diphospho-di-trans,poly-cis-dolichol + 2 GDP-alpha-D-mannose = an alpha-D-Man-(1-&gt;2)-alpha-D-Man-(1-&gt;2)-alpha-D-Man-(1-&gt;3)-[alpha-D-Man-(1-&gt;6)]-beta-D-Man-(1-&gt;4)-beta-D-GlcNAc-(1-&gt;4)-alpha-D-GlcNAc-diphospho-di-trans,poly-cis-dolichol + 2 GDP + 2 H(+)</text>
        <dbReference type="Rhea" id="RHEA:29523"/>
        <dbReference type="Rhea" id="RHEA-COMP:19515"/>
        <dbReference type="Rhea" id="RHEA-COMP:19516"/>
        <dbReference type="ChEBI" id="CHEBI:15378"/>
        <dbReference type="ChEBI" id="CHEBI:57527"/>
        <dbReference type="ChEBI" id="CHEBI:58189"/>
        <dbReference type="ChEBI" id="CHEBI:132511"/>
        <dbReference type="ChEBI" id="CHEBI:132515"/>
        <dbReference type="EC" id="2.4.1.131"/>
    </reaction>
    <physiologicalReaction direction="left-to-right" evidence="11">
        <dbReference type="Rhea" id="RHEA:29524"/>
    </physiologicalReaction>
</comment>
<dbReference type="InterPro" id="IPR038013">
    <property type="entry name" value="ALG11"/>
</dbReference>
<evidence type="ECO:0000313" key="16">
    <source>
        <dbReference type="Proteomes" id="UP000530660"/>
    </source>
</evidence>
<comment type="pathway">
    <text evidence="2">Protein modification; protein glycosylation.</text>
</comment>
<name>A0A7J7III6_9RHOD</name>
<dbReference type="GO" id="GO:0006487">
    <property type="term" value="P:protein N-linked glycosylation"/>
    <property type="evidence" value="ECO:0007669"/>
    <property type="project" value="TreeGrafter"/>
</dbReference>
<evidence type="ECO:0000259" key="14">
    <source>
        <dbReference type="Pfam" id="PF15924"/>
    </source>
</evidence>
<evidence type="ECO:0000256" key="2">
    <source>
        <dbReference type="ARBA" id="ARBA00004922"/>
    </source>
</evidence>
<evidence type="ECO:0000256" key="7">
    <source>
        <dbReference type="ARBA" id="ARBA00022692"/>
    </source>
</evidence>
<accession>A0A7J7III6</accession>
<organism evidence="15 16">
    <name type="scientific">Cyanidiococcus yangmingshanensis</name>
    <dbReference type="NCBI Taxonomy" id="2690220"/>
    <lineage>
        <taxon>Eukaryota</taxon>
        <taxon>Rhodophyta</taxon>
        <taxon>Bangiophyceae</taxon>
        <taxon>Cyanidiales</taxon>
        <taxon>Cyanidiaceae</taxon>
        <taxon>Cyanidiococcus</taxon>
    </lineage>
</organism>
<keyword evidence="12" id="KW-0732">Signal</keyword>
<dbReference type="AlphaFoldDB" id="A0A7J7III6"/>
<evidence type="ECO:0000256" key="5">
    <source>
        <dbReference type="ARBA" id="ARBA00022676"/>
    </source>
</evidence>
<evidence type="ECO:0000256" key="8">
    <source>
        <dbReference type="ARBA" id="ARBA00022824"/>
    </source>
</evidence>
<evidence type="ECO:0000256" key="4">
    <source>
        <dbReference type="ARBA" id="ARBA00022018"/>
    </source>
</evidence>
<dbReference type="Gene3D" id="3.40.50.2000">
    <property type="entry name" value="Glycogen Phosphorylase B"/>
    <property type="match status" value="1"/>
</dbReference>